<name>A0A6J4MT63_9CYAN</name>
<protein>
    <submittedName>
        <fullName evidence="1">Uncharacterized protein</fullName>
    </submittedName>
</protein>
<reference evidence="1" key="1">
    <citation type="submission" date="2020-02" db="EMBL/GenBank/DDBJ databases">
        <authorList>
            <person name="Meier V. D."/>
        </authorList>
    </citation>
    <scope>NUCLEOTIDE SEQUENCE</scope>
    <source>
        <strain evidence="1">AVDCRST_MAG94</strain>
    </source>
</reference>
<gene>
    <name evidence="1" type="ORF">AVDCRST_MAG94-3555</name>
</gene>
<organism evidence="1">
    <name type="scientific">uncultured Leptolyngbya sp</name>
    <dbReference type="NCBI Taxonomy" id="332963"/>
    <lineage>
        <taxon>Bacteria</taxon>
        <taxon>Bacillati</taxon>
        <taxon>Cyanobacteriota</taxon>
        <taxon>Cyanophyceae</taxon>
        <taxon>Leptolyngbyales</taxon>
        <taxon>Leptolyngbyaceae</taxon>
        <taxon>Leptolyngbya group</taxon>
        <taxon>Leptolyngbya</taxon>
        <taxon>environmental samples</taxon>
    </lineage>
</organism>
<proteinExistence type="predicted"/>
<sequence length="53" mass="5976">MEFQFELVLVDSLYGESKANFVDVLGELNLPYILAVRSAPSAMAPQKCATWRR</sequence>
<dbReference type="EMBL" id="CADCTY010001237">
    <property type="protein sequence ID" value="CAA9363771.1"/>
    <property type="molecule type" value="Genomic_DNA"/>
</dbReference>
<evidence type="ECO:0000313" key="1">
    <source>
        <dbReference type="EMBL" id="CAA9363771.1"/>
    </source>
</evidence>
<dbReference type="AlphaFoldDB" id="A0A6J4MT63"/>
<accession>A0A6J4MT63</accession>